<feature type="region of interest" description="Disordered" evidence="1">
    <location>
        <begin position="1"/>
        <end position="140"/>
    </location>
</feature>
<organism evidence="2 3">
    <name type="scientific">Venturia nashicola</name>
    <dbReference type="NCBI Taxonomy" id="86259"/>
    <lineage>
        <taxon>Eukaryota</taxon>
        <taxon>Fungi</taxon>
        <taxon>Dikarya</taxon>
        <taxon>Ascomycota</taxon>
        <taxon>Pezizomycotina</taxon>
        <taxon>Dothideomycetes</taxon>
        <taxon>Pleosporomycetidae</taxon>
        <taxon>Venturiales</taxon>
        <taxon>Venturiaceae</taxon>
        <taxon>Venturia</taxon>
    </lineage>
</organism>
<evidence type="ECO:0000256" key="1">
    <source>
        <dbReference type="SAM" id="MobiDB-lite"/>
    </source>
</evidence>
<feature type="compositionally biased region" description="Polar residues" evidence="1">
    <location>
        <begin position="1"/>
        <end position="18"/>
    </location>
</feature>
<feature type="compositionally biased region" description="Low complexity" evidence="1">
    <location>
        <begin position="271"/>
        <end position="282"/>
    </location>
</feature>
<keyword evidence="3" id="KW-1185">Reference proteome</keyword>
<evidence type="ECO:0000313" key="3">
    <source>
        <dbReference type="Proteomes" id="UP000298493"/>
    </source>
</evidence>
<gene>
    <name evidence="2" type="ORF">E6O75_ATG01291</name>
</gene>
<comment type="caution">
    <text evidence="2">The sequence shown here is derived from an EMBL/GenBank/DDBJ whole genome shotgun (WGS) entry which is preliminary data.</text>
</comment>
<feature type="region of interest" description="Disordered" evidence="1">
    <location>
        <begin position="266"/>
        <end position="375"/>
    </location>
</feature>
<feature type="compositionally biased region" description="Basic and acidic residues" evidence="1">
    <location>
        <begin position="33"/>
        <end position="43"/>
    </location>
</feature>
<reference evidence="2 3" key="1">
    <citation type="submission" date="2019-04" db="EMBL/GenBank/DDBJ databases">
        <title>High contiguity whole genome sequence and gene annotation resource for two Venturia nashicola isolates.</title>
        <authorList>
            <person name="Prokchorchik M."/>
            <person name="Won K."/>
            <person name="Lee Y."/>
            <person name="Choi E.D."/>
            <person name="Segonzac C."/>
            <person name="Sohn K.H."/>
        </authorList>
    </citation>
    <scope>NUCLEOTIDE SEQUENCE [LARGE SCALE GENOMIC DNA]</scope>
    <source>
        <strain evidence="2 3">PRI2</strain>
    </source>
</reference>
<evidence type="ECO:0000313" key="2">
    <source>
        <dbReference type="EMBL" id="TID26798.1"/>
    </source>
</evidence>
<dbReference type="AlphaFoldDB" id="A0A4Z1PBN8"/>
<dbReference type="EMBL" id="SNSC02000002">
    <property type="protein sequence ID" value="TID26798.1"/>
    <property type="molecule type" value="Genomic_DNA"/>
</dbReference>
<dbReference type="PANTHER" id="PTHR42111">
    <property type="entry name" value="YALI0D23727P"/>
    <property type="match status" value="1"/>
</dbReference>
<accession>A0A4Z1PBN8</accession>
<feature type="compositionally biased region" description="Basic and acidic residues" evidence="1">
    <location>
        <begin position="52"/>
        <end position="63"/>
    </location>
</feature>
<dbReference type="Proteomes" id="UP000298493">
    <property type="component" value="Unassembled WGS sequence"/>
</dbReference>
<protein>
    <submittedName>
        <fullName evidence="2">Uncharacterized protein</fullName>
    </submittedName>
</protein>
<dbReference type="PANTHER" id="PTHR42111:SF1">
    <property type="entry name" value="YALI0D23727P"/>
    <property type="match status" value="1"/>
</dbReference>
<name>A0A4Z1PBN8_9PEZI</name>
<proteinExistence type="predicted"/>
<sequence>MSGNNTSPTVVHPASSTEAVPHLSASKSGQSEIDGRQENHDGKPGSMFGQLKKKDMEKGDVKSEGLSPGNATSVTSAPKAVPVPDISGTRTPPRETGRLPGSPLSNATSPTRRIRSASPGLHSPASSLIFERNVQEEPVPDEYSQKIPHHIHTEDRIPAVLEASSIAITDNGLNPDEVEIVSLQAHQPAEATVPGHSDTASGTLSPASLYDEAALSNSTLHEPEAAPPSYGSHDAADVRRLSFISFADVVQSEHVDYNKEIQMSFSSTANRSPSPVRSPASSHGFGPSPPTSGAPSIKGLDIASRLPGSPISYTTHSPPPTTGGELMVETMRQALRKTASRDLSDARGPSSPSQGLSALSLGDAHADQPPFHRPQ</sequence>